<name>A0ABZ3IDV0_9RHOB</name>
<keyword evidence="1" id="KW-0808">Transferase</keyword>
<evidence type="ECO:0000313" key="1">
    <source>
        <dbReference type="EMBL" id="XFO63075.1"/>
    </source>
</evidence>
<dbReference type="EMBL" id="CP150951">
    <property type="protein sequence ID" value="XFO63075.1"/>
    <property type="molecule type" value="Genomic_DNA"/>
</dbReference>
<dbReference type="EC" id="2.4.-.-" evidence="1"/>
<dbReference type="Pfam" id="PF13704">
    <property type="entry name" value="Glyco_tranf_2_4"/>
    <property type="match status" value="1"/>
</dbReference>
<reference evidence="2" key="1">
    <citation type="submission" date="2024-04" db="EMBL/GenBank/DDBJ databases">
        <title>Phylogenomic analyses of a clade within the roseobacter group suggest taxonomic reassignments of species of the genera Aestuariivita, Citreicella, Loktanella, Nautella, Pelagibaca, Ruegeria, Thalassobius, Thiobacimonas and Tropicibacter, and the proposal o.</title>
        <authorList>
            <person name="Jeon C.O."/>
        </authorList>
    </citation>
    <scope>NUCLEOTIDE SEQUENCE [LARGE SCALE GENOMIC DNA]</scope>
    <source>
        <strain evidence="2">BS5-3</strain>
    </source>
</reference>
<sequence length="345" mass="40528">MRGPGDSYLSKLWFSYRLRWKRRRLLWRIWRKRHQITAVFDRTAQIADDAILCFATVRNEMLRLPYFLEHYRKLGVTQFLIVDNDSDDGTTAFLAAQPDVSLWTTAHSYKLARFGMDWLGWLQWQFGSGHWCLTVDADELLIYPDSDTRGLPALTDWLDARDITSFGALMLDMYPKGRLADVDYQPDQDPIETLSWFDADNYRHRQHPIFDNLWIQGGVRERVFFAGDPQKSPTLSKTPLVRWHWRHVYVSSTHQMLPRYLNHVFDKKTDRKVTGVLLHTKFLPNIGVKSAEEIDRAQHFENSAVYVDYHRALTENPVLWSPQSYLYKNAQQLIDLGLMSKGDWG</sequence>
<organism evidence="1 2">
    <name type="scientific">Yoonia phaeophyticola</name>
    <dbReference type="NCBI Taxonomy" id="3137369"/>
    <lineage>
        <taxon>Bacteria</taxon>
        <taxon>Pseudomonadati</taxon>
        <taxon>Pseudomonadota</taxon>
        <taxon>Alphaproteobacteria</taxon>
        <taxon>Rhodobacterales</taxon>
        <taxon>Paracoccaceae</taxon>
        <taxon>Yoonia</taxon>
    </lineage>
</organism>
<proteinExistence type="predicted"/>
<gene>
    <name evidence="1" type="ORF">AABB29_20590</name>
</gene>
<accession>A0ABZ3IDV0</accession>
<protein>
    <submittedName>
        <fullName evidence="1">Glycosyltransferase family 2 protein</fullName>
        <ecNumber evidence="1">2.4.-.-</ecNumber>
    </submittedName>
</protein>
<dbReference type="Proteomes" id="UP001440612">
    <property type="component" value="Chromosome"/>
</dbReference>
<keyword evidence="2" id="KW-1185">Reference proteome</keyword>
<dbReference type="SUPFAM" id="SSF53448">
    <property type="entry name" value="Nucleotide-diphospho-sugar transferases"/>
    <property type="match status" value="1"/>
</dbReference>
<dbReference type="GO" id="GO:0016757">
    <property type="term" value="F:glycosyltransferase activity"/>
    <property type="evidence" value="ECO:0007669"/>
    <property type="project" value="UniProtKB-KW"/>
</dbReference>
<keyword evidence="1" id="KW-0328">Glycosyltransferase</keyword>
<dbReference type="RefSeq" id="WP_373636838.1">
    <property type="nucleotide sequence ID" value="NZ_CP150951.2"/>
</dbReference>
<evidence type="ECO:0000313" key="2">
    <source>
        <dbReference type="Proteomes" id="UP001440612"/>
    </source>
</evidence>
<dbReference type="InterPro" id="IPR029044">
    <property type="entry name" value="Nucleotide-diphossugar_trans"/>
</dbReference>